<accession>A0A165WDF1</accession>
<dbReference type="AlphaFoldDB" id="A0A165WDF1"/>
<feature type="region of interest" description="Disordered" evidence="1">
    <location>
        <begin position="1"/>
        <end position="42"/>
    </location>
</feature>
<dbReference type="EMBL" id="KV428989">
    <property type="protein sequence ID" value="KZT31014.1"/>
    <property type="molecule type" value="Genomic_DNA"/>
</dbReference>
<evidence type="ECO:0000313" key="2">
    <source>
        <dbReference type="EMBL" id="KZT31014.1"/>
    </source>
</evidence>
<gene>
    <name evidence="2" type="ORF">SISSUDRAFT_1038754</name>
</gene>
<dbReference type="Proteomes" id="UP000076798">
    <property type="component" value="Unassembled WGS sequence"/>
</dbReference>
<evidence type="ECO:0000313" key="3">
    <source>
        <dbReference type="Proteomes" id="UP000076798"/>
    </source>
</evidence>
<organism evidence="2 3">
    <name type="scientific">Sistotremastrum suecicum HHB10207 ss-3</name>
    <dbReference type="NCBI Taxonomy" id="1314776"/>
    <lineage>
        <taxon>Eukaryota</taxon>
        <taxon>Fungi</taxon>
        <taxon>Dikarya</taxon>
        <taxon>Basidiomycota</taxon>
        <taxon>Agaricomycotina</taxon>
        <taxon>Agaricomycetes</taxon>
        <taxon>Sistotremastrales</taxon>
        <taxon>Sistotremastraceae</taxon>
        <taxon>Sistotremastrum</taxon>
    </lineage>
</organism>
<proteinExistence type="predicted"/>
<feature type="compositionally biased region" description="Acidic residues" evidence="1">
    <location>
        <begin position="21"/>
        <end position="32"/>
    </location>
</feature>
<name>A0A165WDF1_9AGAM</name>
<reference evidence="2 3" key="1">
    <citation type="journal article" date="2016" name="Mol. Biol. Evol.">
        <title>Comparative Genomics of Early-Diverging Mushroom-Forming Fungi Provides Insights into the Origins of Lignocellulose Decay Capabilities.</title>
        <authorList>
            <person name="Nagy L.G."/>
            <person name="Riley R."/>
            <person name="Tritt A."/>
            <person name="Adam C."/>
            <person name="Daum C."/>
            <person name="Floudas D."/>
            <person name="Sun H."/>
            <person name="Yadav J.S."/>
            <person name="Pangilinan J."/>
            <person name="Larsson K.H."/>
            <person name="Matsuura K."/>
            <person name="Barry K."/>
            <person name="Labutti K."/>
            <person name="Kuo R."/>
            <person name="Ohm R.A."/>
            <person name="Bhattacharya S.S."/>
            <person name="Shirouzu T."/>
            <person name="Yoshinaga Y."/>
            <person name="Martin F.M."/>
            <person name="Grigoriev I.V."/>
            <person name="Hibbett D.S."/>
        </authorList>
    </citation>
    <scope>NUCLEOTIDE SEQUENCE [LARGE SCALE GENOMIC DNA]</scope>
    <source>
        <strain evidence="2 3">HHB10207 ss-3</strain>
    </source>
</reference>
<sequence>MSNPNAFGMDFESQLSTEPRIDDENEDLDDDEPTRPVGYDPQHEARIQSNLIKSIENAHNQGRLTDITAPQLHPARPGALPVLFEPTQEDLDHYRREHVSHLGYSDIGGGTAAERDAAIQSALNELRECRPATVRMSELGRRWKGYEDGDKVMNVESLNDLTKRQRIDLDMKVAYPPSHRHSELIEIRRTHVDIDAISIVSSINSGFDMLSPKRSQ</sequence>
<evidence type="ECO:0000256" key="1">
    <source>
        <dbReference type="SAM" id="MobiDB-lite"/>
    </source>
</evidence>
<feature type="non-terminal residue" evidence="2">
    <location>
        <position position="216"/>
    </location>
</feature>
<protein>
    <submittedName>
        <fullName evidence="2">Uncharacterized protein</fullName>
    </submittedName>
</protein>
<keyword evidence="3" id="KW-1185">Reference proteome</keyword>